<name>A0ABS1KXX3_9BACT</name>
<evidence type="ECO:0000259" key="2">
    <source>
        <dbReference type="SMART" id="SM00867"/>
    </source>
</evidence>
<feature type="domain" description="Lipid/polyisoprenoid-binding YceI-like" evidence="2">
    <location>
        <begin position="24"/>
        <end position="179"/>
    </location>
</feature>
<keyword evidence="4" id="KW-1185">Reference proteome</keyword>
<evidence type="ECO:0000313" key="4">
    <source>
        <dbReference type="Proteomes" id="UP000613030"/>
    </source>
</evidence>
<dbReference type="SMART" id="SM00867">
    <property type="entry name" value="YceI"/>
    <property type="match status" value="1"/>
</dbReference>
<reference evidence="3 4" key="1">
    <citation type="submission" date="2021-01" db="EMBL/GenBank/DDBJ databases">
        <title>Chryseolinea sp. Jin1 Genome sequencing and assembly.</title>
        <authorList>
            <person name="Kim I."/>
        </authorList>
    </citation>
    <scope>NUCLEOTIDE SEQUENCE [LARGE SCALE GENOMIC DNA]</scope>
    <source>
        <strain evidence="3 4">Jin1</strain>
    </source>
</reference>
<keyword evidence="1" id="KW-0732">Signal</keyword>
<dbReference type="PANTHER" id="PTHR34406:SF1">
    <property type="entry name" value="PROTEIN YCEI"/>
    <property type="match status" value="1"/>
</dbReference>
<proteinExistence type="predicted"/>
<comment type="caution">
    <text evidence="3">The sequence shown here is derived from an EMBL/GenBank/DDBJ whole genome shotgun (WGS) entry which is preliminary data.</text>
</comment>
<gene>
    <name evidence="3" type="ORF">JI741_23920</name>
</gene>
<accession>A0ABS1KXX3</accession>
<dbReference type="RefSeq" id="WP_202013956.1">
    <property type="nucleotide sequence ID" value="NZ_JAERRB010000010.1"/>
</dbReference>
<evidence type="ECO:0000256" key="1">
    <source>
        <dbReference type="SAM" id="SignalP"/>
    </source>
</evidence>
<dbReference type="InterPro" id="IPR007372">
    <property type="entry name" value="Lipid/polyisoprenoid-bd_YceI"/>
</dbReference>
<dbReference type="Pfam" id="PF04264">
    <property type="entry name" value="YceI"/>
    <property type="match status" value="1"/>
</dbReference>
<dbReference type="InterPro" id="IPR036761">
    <property type="entry name" value="TTHA0802/YceI-like_sf"/>
</dbReference>
<dbReference type="Gene3D" id="2.40.128.110">
    <property type="entry name" value="Lipid/polyisoprenoid-binding, YceI-like"/>
    <property type="match status" value="1"/>
</dbReference>
<dbReference type="Proteomes" id="UP000613030">
    <property type="component" value="Unassembled WGS sequence"/>
</dbReference>
<dbReference type="EMBL" id="JAERRB010000010">
    <property type="protein sequence ID" value="MBL0744301.1"/>
    <property type="molecule type" value="Genomic_DNA"/>
</dbReference>
<organism evidence="3 4">
    <name type="scientific">Chryseolinea lacunae</name>
    <dbReference type="NCBI Taxonomy" id="2801331"/>
    <lineage>
        <taxon>Bacteria</taxon>
        <taxon>Pseudomonadati</taxon>
        <taxon>Bacteroidota</taxon>
        <taxon>Cytophagia</taxon>
        <taxon>Cytophagales</taxon>
        <taxon>Fulvivirgaceae</taxon>
        <taxon>Chryseolinea</taxon>
    </lineage>
</organism>
<dbReference type="SUPFAM" id="SSF101874">
    <property type="entry name" value="YceI-like"/>
    <property type="match status" value="1"/>
</dbReference>
<dbReference type="PANTHER" id="PTHR34406">
    <property type="entry name" value="PROTEIN YCEI"/>
    <property type="match status" value="1"/>
</dbReference>
<feature type="chain" id="PRO_5047211010" evidence="1">
    <location>
        <begin position="21"/>
        <end position="181"/>
    </location>
</feature>
<sequence>MKPLKPLLLLLMLSTPWSLAAQQRYFAEKSVVSFFSDGVVEDISATNAKVTSIFDAQDGEVAYLLGVKDFQFVNKTMQIHFNEKYMDSEKFPKSSFQGQIIGFSLAAGGKQDVHAKGKLTLHGVTKEIDVPGTIEVVGNRLALKSKFIVKLSDYNIKIPQLVWQNIAQQVEVTLDFMYRPL</sequence>
<feature type="signal peptide" evidence="1">
    <location>
        <begin position="1"/>
        <end position="20"/>
    </location>
</feature>
<evidence type="ECO:0000313" key="3">
    <source>
        <dbReference type="EMBL" id="MBL0744301.1"/>
    </source>
</evidence>
<protein>
    <submittedName>
        <fullName evidence="3">YceI family protein</fullName>
    </submittedName>
</protein>